<evidence type="ECO:0000313" key="1">
    <source>
        <dbReference type="EMBL" id="CAL1393563.1"/>
    </source>
</evidence>
<reference evidence="1 2" key="1">
    <citation type="submission" date="2024-04" db="EMBL/GenBank/DDBJ databases">
        <authorList>
            <person name="Fracassetti M."/>
        </authorList>
    </citation>
    <scope>NUCLEOTIDE SEQUENCE [LARGE SCALE GENOMIC DNA]</scope>
</reference>
<proteinExistence type="predicted"/>
<name>A0AAV2F717_9ROSI</name>
<dbReference type="EMBL" id="OZ034819">
    <property type="protein sequence ID" value="CAL1393563.1"/>
    <property type="molecule type" value="Genomic_DNA"/>
</dbReference>
<dbReference type="Proteomes" id="UP001497516">
    <property type="component" value="Chromosome 6"/>
</dbReference>
<protein>
    <submittedName>
        <fullName evidence="1">Uncharacterized protein</fullName>
    </submittedName>
</protein>
<dbReference type="AlphaFoldDB" id="A0AAV2F717"/>
<accession>A0AAV2F717</accession>
<organism evidence="1 2">
    <name type="scientific">Linum trigynum</name>
    <dbReference type="NCBI Taxonomy" id="586398"/>
    <lineage>
        <taxon>Eukaryota</taxon>
        <taxon>Viridiplantae</taxon>
        <taxon>Streptophyta</taxon>
        <taxon>Embryophyta</taxon>
        <taxon>Tracheophyta</taxon>
        <taxon>Spermatophyta</taxon>
        <taxon>Magnoliopsida</taxon>
        <taxon>eudicotyledons</taxon>
        <taxon>Gunneridae</taxon>
        <taxon>Pentapetalae</taxon>
        <taxon>rosids</taxon>
        <taxon>fabids</taxon>
        <taxon>Malpighiales</taxon>
        <taxon>Linaceae</taxon>
        <taxon>Linum</taxon>
    </lineage>
</organism>
<gene>
    <name evidence="1" type="ORF">LTRI10_LOCUS34133</name>
</gene>
<sequence length="66" mass="7216">MSLLETSMLSRGWGASVCASSASPTSGTPLTPTHWNHPLMKMETPLCRLLVWCENDAAKREGELDI</sequence>
<evidence type="ECO:0000313" key="2">
    <source>
        <dbReference type="Proteomes" id="UP001497516"/>
    </source>
</evidence>
<keyword evidence="2" id="KW-1185">Reference proteome</keyword>